<sequence length="475" mass="51406">MTSASLSQGPAWGQRWRSSTAFIVATMAMALFTDSFLYTFVVPILPYMIETRIGLDPEYTQRMSFALLSQSAFVSVIVSPIIGHYADKSSTKRVWLLSSLVVCLVGTFALAVATSAVVVFIGRLVQALASSVMWVIGFSTIADFVKQEHLGKVYGIISVAVAVGTSVGPMLSGILFDFGGYWVAWSSAFIVIVLDILLRLLMLERPKDKGKKPATADVDHLPDPENAPLLQPQPPEVIPIQLRMRERTGLRFYITLFQHRKFVAGAVSYLVFAILTASFDTTLPLHVRDVFGWGSTQTGLLFVALQSPGIPLSPIVGWVKDRLGTRHPVTIGFLVLAPLTWLLGVPGDERFPWANEGDRGHIIYSVTVALIGVTICALNGAGTMEATMAVDEIESKQPGIFGPNGGYSRALSISSMGWTLGSFIGPLLSGVLVEEGGYYTMCCVLALICLASSINAYVNLSATWDPGDEEVQEQS</sequence>
<feature type="transmembrane region" description="Helical" evidence="6">
    <location>
        <begin position="331"/>
        <end position="347"/>
    </location>
</feature>
<dbReference type="Pfam" id="PF07690">
    <property type="entry name" value="MFS_1"/>
    <property type="match status" value="1"/>
</dbReference>
<feature type="transmembrane region" description="Helical" evidence="6">
    <location>
        <begin position="94"/>
        <end position="121"/>
    </location>
</feature>
<proteinExistence type="predicted"/>
<dbReference type="VEuPathDB" id="FungiDB:SI65_07301"/>
<reference evidence="8 9" key="1">
    <citation type="journal article" date="2016" name="BMC Genomics">
        <title>Comparative genomic and transcriptomic analyses of the Fuzhuan brick tea-fermentation fungus Aspergillus cristatus.</title>
        <authorList>
            <person name="Ge Y."/>
            <person name="Wang Y."/>
            <person name="Liu Y."/>
            <person name="Tan Y."/>
            <person name="Ren X."/>
            <person name="Zhang X."/>
            <person name="Hyde K.D."/>
            <person name="Liu Y."/>
            <person name="Liu Z."/>
        </authorList>
    </citation>
    <scope>NUCLEOTIDE SEQUENCE [LARGE SCALE GENOMIC DNA]</scope>
    <source>
        <strain evidence="8 9">GZAAS20.1005</strain>
    </source>
</reference>
<dbReference type="STRING" id="573508.A0A1E3BB47"/>
<organism evidence="8 9">
    <name type="scientific">Aspergillus cristatus</name>
    <name type="common">Chinese Fuzhuan brick tea-fermentation fungus</name>
    <name type="synonym">Eurotium cristatum</name>
    <dbReference type="NCBI Taxonomy" id="573508"/>
    <lineage>
        <taxon>Eukaryota</taxon>
        <taxon>Fungi</taxon>
        <taxon>Dikarya</taxon>
        <taxon>Ascomycota</taxon>
        <taxon>Pezizomycotina</taxon>
        <taxon>Eurotiomycetes</taxon>
        <taxon>Eurotiomycetidae</taxon>
        <taxon>Eurotiales</taxon>
        <taxon>Aspergillaceae</taxon>
        <taxon>Aspergillus</taxon>
        <taxon>Aspergillus subgen. Aspergillus</taxon>
    </lineage>
</organism>
<feature type="transmembrane region" description="Helical" evidence="6">
    <location>
        <begin position="182"/>
        <end position="202"/>
    </location>
</feature>
<dbReference type="AlphaFoldDB" id="A0A1E3BB47"/>
<dbReference type="SUPFAM" id="SSF103473">
    <property type="entry name" value="MFS general substrate transporter"/>
    <property type="match status" value="1"/>
</dbReference>
<feature type="transmembrane region" description="Helical" evidence="6">
    <location>
        <begin position="65"/>
        <end position="82"/>
    </location>
</feature>
<keyword evidence="4 6" id="KW-1133">Transmembrane helix</keyword>
<comment type="caution">
    <text evidence="8">The sequence shown here is derived from an EMBL/GenBank/DDBJ whole genome shotgun (WGS) entry which is preliminary data.</text>
</comment>
<dbReference type="GO" id="GO:0022857">
    <property type="term" value="F:transmembrane transporter activity"/>
    <property type="evidence" value="ECO:0007669"/>
    <property type="project" value="InterPro"/>
</dbReference>
<dbReference type="OrthoDB" id="5086884at2759"/>
<evidence type="ECO:0000256" key="6">
    <source>
        <dbReference type="SAM" id="Phobius"/>
    </source>
</evidence>
<feature type="transmembrane region" description="Helical" evidence="6">
    <location>
        <begin position="410"/>
        <end position="432"/>
    </location>
</feature>
<evidence type="ECO:0000313" key="8">
    <source>
        <dbReference type="EMBL" id="ODM17626.1"/>
    </source>
</evidence>
<feature type="transmembrane region" description="Helical" evidence="6">
    <location>
        <begin position="153"/>
        <end position="176"/>
    </location>
</feature>
<evidence type="ECO:0000256" key="4">
    <source>
        <dbReference type="ARBA" id="ARBA00022989"/>
    </source>
</evidence>
<evidence type="ECO:0000256" key="3">
    <source>
        <dbReference type="ARBA" id="ARBA00022692"/>
    </source>
</evidence>
<name>A0A1E3BB47_ASPCR</name>
<keyword evidence="3 6" id="KW-0812">Transmembrane</keyword>
<dbReference type="InterPro" id="IPR036259">
    <property type="entry name" value="MFS_trans_sf"/>
</dbReference>
<evidence type="ECO:0000256" key="2">
    <source>
        <dbReference type="ARBA" id="ARBA00022448"/>
    </source>
</evidence>
<feature type="transmembrane region" description="Helical" evidence="6">
    <location>
        <begin position="438"/>
        <end position="458"/>
    </location>
</feature>
<dbReference type="EMBL" id="JXNT01000008">
    <property type="protein sequence ID" value="ODM17626.1"/>
    <property type="molecule type" value="Genomic_DNA"/>
</dbReference>
<dbReference type="Gene3D" id="1.20.1250.20">
    <property type="entry name" value="MFS general substrate transporter like domains"/>
    <property type="match status" value="2"/>
</dbReference>
<accession>A0A1E3BB47</accession>
<evidence type="ECO:0000259" key="7">
    <source>
        <dbReference type="PROSITE" id="PS50850"/>
    </source>
</evidence>
<dbReference type="InterPro" id="IPR050930">
    <property type="entry name" value="MFS_Vesicular_Transporter"/>
</dbReference>
<feature type="domain" description="Major facilitator superfamily (MFS) profile" evidence="7">
    <location>
        <begin position="23"/>
        <end position="464"/>
    </location>
</feature>
<dbReference type="PANTHER" id="PTHR23506">
    <property type="entry name" value="GH10249P"/>
    <property type="match status" value="1"/>
</dbReference>
<feature type="transmembrane region" description="Helical" evidence="6">
    <location>
        <begin position="127"/>
        <end position="146"/>
    </location>
</feature>
<dbReference type="Proteomes" id="UP000094569">
    <property type="component" value="Unassembled WGS sequence"/>
</dbReference>
<gene>
    <name evidence="8" type="ORF">SI65_07301</name>
</gene>
<feature type="transmembrane region" description="Helical" evidence="6">
    <location>
        <begin position="299"/>
        <end position="319"/>
    </location>
</feature>
<feature type="transmembrane region" description="Helical" evidence="6">
    <location>
        <begin position="262"/>
        <end position="279"/>
    </location>
</feature>
<protein>
    <recommendedName>
        <fullName evidence="7">Major facilitator superfamily (MFS) profile domain-containing protein</fullName>
    </recommendedName>
</protein>
<keyword evidence="5 6" id="KW-0472">Membrane</keyword>
<evidence type="ECO:0000256" key="5">
    <source>
        <dbReference type="ARBA" id="ARBA00023136"/>
    </source>
</evidence>
<evidence type="ECO:0000256" key="1">
    <source>
        <dbReference type="ARBA" id="ARBA00004141"/>
    </source>
</evidence>
<dbReference type="InterPro" id="IPR020846">
    <property type="entry name" value="MFS_dom"/>
</dbReference>
<comment type="subcellular location">
    <subcellularLocation>
        <location evidence="1">Membrane</location>
        <topology evidence="1">Multi-pass membrane protein</topology>
    </subcellularLocation>
</comment>
<feature type="transmembrane region" description="Helical" evidence="6">
    <location>
        <begin position="362"/>
        <end position="381"/>
    </location>
</feature>
<dbReference type="InterPro" id="IPR011701">
    <property type="entry name" value="MFS"/>
</dbReference>
<evidence type="ECO:0000313" key="9">
    <source>
        <dbReference type="Proteomes" id="UP000094569"/>
    </source>
</evidence>
<dbReference type="PROSITE" id="PS50850">
    <property type="entry name" value="MFS"/>
    <property type="match status" value="1"/>
</dbReference>
<dbReference type="GO" id="GO:0016020">
    <property type="term" value="C:membrane"/>
    <property type="evidence" value="ECO:0007669"/>
    <property type="project" value="UniProtKB-SubCell"/>
</dbReference>
<keyword evidence="9" id="KW-1185">Reference proteome</keyword>
<dbReference type="PANTHER" id="PTHR23506:SF35">
    <property type="entry name" value="MAJOR FACILITATOR SUPERFAMILY (MFS) PROFILE DOMAIN-CONTAINING PROTEIN-RELATED"/>
    <property type="match status" value="1"/>
</dbReference>
<feature type="transmembrane region" description="Helical" evidence="6">
    <location>
        <begin position="21"/>
        <end position="45"/>
    </location>
</feature>
<keyword evidence="2" id="KW-0813">Transport</keyword>
<dbReference type="CDD" id="cd17325">
    <property type="entry name" value="MFS_MdtG_SLC18_like"/>
    <property type="match status" value="1"/>
</dbReference>